<sequence length="91" mass="9973">MSKLPYKPLTDINIMADAPAASVPAGTSPAATAPARADVEDVAPPPEPRRQINYRPTVSTAERLRLISFRQRRPVQELLDEAVLLWLAGQK</sequence>
<name>A0ABS3KJY8_9PROT</name>
<keyword evidence="3" id="KW-1185">Reference proteome</keyword>
<feature type="region of interest" description="Disordered" evidence="1">
    <location>
        <begin position="21"/>
        <end position="52"/>
    </location>
</feature>
<gene>
    <name evidence="2" type="ORF">IAI60_22075</name>
</gene>
<proteinExistence type="predicted"/>
<protein>
    <recommendedName>
        <fullName evidence="4">Chromosome partitioning protein ParB</fullName>
    </recommendedName>
</protein>
<evidence type="ECO:0000256" key="1">
    <source>
        <dbReference type="SAM" id="MobiDB-lite"/>
    </source>
</evidence>
<evidence type="ECO:0000313" key="3">
    <source>
        <dbReference type="Proteomes" id="UP001518990"/>
    </source>
</evidence>
<dbReference type="Proteomes" id="UP001518990">
    <property type="component" value="Unassembled WGS sequence"/>
</dbReference>
<feature type="compositionally biased region" description="Low complexity" evidence="1">
    <location>
        <begin position="21"/>
        <end position="36"/>
    </location>
</feature>
<dbReference type="RefSeq" id="WP_207451371.1">
    <property type="nucleotide sequence ID" value="NZ_JACTNF010000058.1"/>
</dbReference>
<accession>A0ABS3KJY8</accession>
<dbReference type="EMBL" id="JACTNF010000058">
    <property type="protein sequence ID" value="MBO1077285.1"/>
    <property type="molecule type" value="Genomic_DNA"/>
</dbReference>
<organism evidence="2 3">
    <name type="scientific">Roseomonas marmotae</name>
    <dbReference type="NCBI Taxonomy" id="2768161"/>
    <lineage>
        <taxon>Bacteria</taxon>
        <taxon>Pseudomonadati</taxon>
        <taxon>Pseudomonadota</taxon>
        <taxon>Alphaproteobacteria</taxon>
        <taxon>Acetobacterales</taxon>
        <taxon>Roseomonadaceae</taxon>
        <taxon>Roseomonas</taxon>
    </lineage>
</organism>
<evidence type="ECO:0000313" key="2">
    <source>
        <dbReference type="EMBL" id="MBO1077285.1"/>
    </source>
</evidence>
<comment type="caution">
    <text evidence="2">The sequence shown here is derived from an EMBL/GenBank/DDBJ whole genome shotgun (WGS) entry which is preliminary data.</text>
</comment>
<reference evidence="2 3" key="1">
    <citation type="submission" date="2020-09" db="EMBL/GenBank/DDBJ databases">
        <title>Roseomonas.</title>
        <authorList>
            <person name="Zhu W."/>
        </authorList>
    </citation>
    <scope>NUCLEOTIDE SEQUENCE [LARGE SCALE GENOMIC DNA]</scope>
    <source>
        <strain evidence="2 3">1311</strain>
    </source>
</reference>
<evidence type="ECO:0008006" key="4">
    <source>
        <dbReference type="Google" id="ProtNLM"/>
    </source>
</evidence>